<gene>
    <name evidence="1" type="ORF">MML48_3g00008904</name>
</gene>
<sequence>MALLQHYFAAYNALFNFNRVGGRKLLSLVPGYNCTPSAINDFPSDGLTREQRQHGWAIIHALLACYFFMLMGLVCEVYFVPAVKSICTSNGFTVKNVAQQFSVLPDIVRKMYATCRRINNVTKYTINLIAFITISDLHMKEDVTGATFMAVAGSSSELFINCVGTFITEGDLGVGTVVGSAVFNVLAVPACCGLLANMVLQLEWWPVTRDSAMYAVAVSILIKILGDEKVYLAEAAVLVSAYLLYLAVMYFNENIINAITRLRRMCRTRRHRYQELLNETHPLLVRCEKNGCANFIVANGDITLKDCEELEDSTNIWKWPSSGTKPRKCLFVLTWPISLLLYLTIPDCKKYPRLTAVSFLMCIFWIGSTSYVVAWLITIIGDTLDIPDSVMGLTFLAAGTSVPEAVSSVIVANQGR</sequence>
<name>A0ACB9TGE2_HOLOL</name>
<reference evidence="1" key="1">
    <citation type="submission" date="2022-04" db="EMBL/GenBank/DDBJ databases">
        <title>Chromosome-scale genome assembly of Holotrichia oblita Faldermann.</title>
        <authorList>
            <person name="Rongchong L."/>
        </authorList>
    </citation>
    <scope>NUCLEOTIDE SEQUENCE</scope>
    <source>
        <strain evidence="1">81SQS9</strain>
    </source>
</reference>
<comment type="caution">
    <text evidence="1">The sequence shown here is derived from an EMBL/GenBank/DDBJ whole genome shotgun (WGS) entry which is preliminary data.</text>
</comment>
<accession>A0ACB9TGE2</accession>
<dbReference type="EMBL" id="CM043017">
    <property type="protein sequence ID" value="KAI4465892.1"/>
    <property type="molecule type" value="Genomic_DNA"/>
</dbReference>
<evidence type="ECO:0000313" key="1">
    <source>
        <dbReference type="EMBL" id="KAI4465892.1"/>
    </source>
</evidence>
<keyword evidence="2" id="KW-1185">Reference proteome</keyword>
<organism evidence="1 2">
    <name type="scientific">Holotrichia oblita</name>
    <name type="common">Chafer beetle</name>
    <dbReference type="NCBI Taxonomy" id="644536"/>
    <lineage>
        <taxon>Eukaryota</taxon>
        <taxon>Metazoa</taxon>
        <taxon>Ecdysozoa</taxon>
        <taxon>Arthropoda</taxon>
        <taxon>Hexapoda</taxon>
        <taxon>Insecta</taxon>
        <taxon>Pterygota</taxon>
        <taxon>Neoptera</taxon>
        <taxon>Endopterygota</taxon>
        <taxon>Coleoptera</taxon>
        <taxon>Polyphaga</taxon>
        <taxon>Scarabaeiformia</taxon>
        <taxon>Scarabaeidae</taxon>
        <taxon>Melolonthinae</taxon>
        <taxon>Holotrichia</taxon>
    </lineage>
</organism>
<dbReference type="Proteomes" id="UP001056778">
    <property type="component" value="Chromosome 3"/>
</dbReference>
<proteinExistence type="predicted"/>
<protein>
    <submittedName>
        <fullName evidence="1">Sodium/potassium/calcium exchanger</fullName>
    </submittedName>
</protein>
<evidence type="ECO:0000313" key="2">
    <source>
        <dbReference type="Proteomes" id="UP001056778"/>
    </source>
</evidence>